<evidence type="ECO:0000313" key="4">
    <source>
        <dbReference type="Proteomes" id="UP001497525"/>
    </source>
</evidence>
<feature type="domain" description="Replication protein A OB" evidence="2">
    <location>
        <begin position="3310"/>
        <end position="3376"/>
    </location>
</feature>
<feature type="domain" description="Replication protein A OB" evidence="2">
    <location>
        <begin position="83"/>
        <end position="149"/>
    </location>
</feature>
<organism evidence="3 4">
    <name type="scientific">Calicophoron daubneyi</name>
    <name type="common">Rumen fluke</name>
    <name type="synonym">Paramphistomum daubneyi</name>
    <dbReference type="NCBI Taxonomy" id="300641"/>
    <lineage>
        <taxon>Eukaryota</taxon>
        <taxon>Metazoa</taxon>
        <taxon>Spiralia</taxon>
        <taxon>Lophotrochozoa</taxon>
        <taxon>Platyhelminthes</taxon>
        <taxon>Trematoda</taxon>
        <taxon>Digenea</taxon>
        <taxon>Plagiorchiida</taxon>
        <taxon>Pronocephalata</taxon>
        <taxon>Paramphistomoidea</taxon>
        <taxon>Paramphistomidae</taxon>
        <taxon>Calicophoron</taxon>
    </lineage>
</organism>
<feature type="domain" description="Replication protein A OB" evidence="2">
    <location>
        <begin position="2075"/>
        <end position="2155"/>
    </location>
</feature>
<feature type="domain" description="Replication protein A OB" evidence="2">
    <location>
        <begin position="1136"/>
        <end position="1216"/>
    </location>
</feature>
<feature type="domain" description="Replication protein A OB" evidence="2">
    <location>
        <begin position="3782"/>
        <end position="3848"/>
    </location>
</feature>
<evidence type="ECO:0000256" key="1">
    <source>
        <dbReference type="ARBA" id="ARBA00023125"/>
    </source>
</evidence>
<feature type="domain" description="Replication protein A OB" evidence="2">
    <location>
        <begin position="823"/>
        <end position="903"/>
    </location>
</feature>
<dbReference type="InterPro" id="IPR012340">
    <property type="entry name" value="NA-bd_OB-fold"/>
</dbReference>
<name>A0AAV2TDV7_CALDB</name>
<feature type="domain" description="Replication protein A OB" evidence="2">
    <location>
        <begin position="2832"/>
        <end position="2912"/>
    </location>
</feature>
<feature type="domain" description="Replication protein A OB" evidence="2">
    <location>
        <begin position="3620"/>
        <end position="3710"/>
    </location>
</feature>
<feature type="domain" description="Replication protein A OB" evidence="2">
    <location>
        <begin position="1597"/>
        <end position="1677"/>
    </location>
</feature>
<dbReference type="Gene3D" id="2.40.50.140">
    <property type="entry name" value="Nucleic acid-binding proteins"/>
    <property type="match status" value="36"/>
</dbReference>
<keyword evidence="1" id="KW-0238">DNA-binding</keyword>
<dbReference type="SUPFAM" id="SSF50249">
    <property type="entry name" value="Nucleic acid-binding proteins"/>
    <property type="match status" value="51"/>
</dbReference>
<feature type="domain" description="Replication protein A OB" evidence="2">
    <location>
        <begin position="3930"/>
        <end position="4010"/>
    </location>
</feature>
<dbReference type="PANTHER" id="PTHR47165">
    <property type="entry name" value="OS03G0429900 PROTEIN"/>
    <property type="match status" value="1"/>
</dbReference>
<evidence type="ECO:0000313" key="3">
    <source>
        <dbReference type="EMBL" id="CAL5134284.1"/>
    </source>
</evidence>
<accession>A0AAV2TDV7</accession>
<dbReference type="GO" id="GO:0003677">
    <property type="term" value="F:DNA binding"/>
    <property type="evidence" value="ECO:0007669"/>
    <property type="project" value="UniProtKB-KW"/>
</dbReference>
<feature type="domain" description="Replication protein A OB" evidence="2">
    <location>
        <begin position="527"/>
        <end position="593"/>
    </location>
</feature>
<reference evidence="3" key="1">
    <citation type="submission" date="2024-06" db="EMBL/GenBank/DDBJ databases">
        <authorList>
            <person name="Liu X."/>
            <person name="Lenzi L."/>
            <person name="Haldenby T S."/>
            <person name="Uol C."/>
        </authorList>
    </citation>
    <scope>NUCLEOTIDE SEQUENCE</scope>
</reference>
<comment type="caution">
    <text evidence="3">The sequence shown here is derived from an EMBL/GenBank/DDBJ whole genome shotgun (WGS) entry which is preliminary data.</text>
</comment>
<proteinExistence type="predicted"/>
<gene>
    <name evidence="3" type="ORF">CDAUBV1_LOCUS7493</name>
</gene>
<dbReference type="InterPro" id="IPR031657">
    <property type="entry name" value="REPA_OB_2"/>
</dbReference>
<feature type="domain" description="Replication protein A OB" evidence="2">
    <location>
        <begin position="1910"/>
        <end position="1990"/>
    </location>
</feature>
<feature type="domain" description="Replication protein A OB" evidence="2">
    <location>
        <begin position="231"/>
        <end position="297"/>
    </location>
</feature>
<feature type="domain" description="Replication protein A OB" evidence="2">
    <location>
        <begin position="3162"/>
        <end position="3228"/>
    </location>
</feature>
<feature type="domain" description="Replication protein A OB" evidence="2">
    <location>
        <begin position="2388"/>
        <end position="2454"/>
    </location>
</feature>
<feature type="domain" description="Replication protein A OB" evidence="2">
    <location>
        <begin position="2997"/>
        <end position="3077"/>
    </location>
</feature>
<evidence type="ECO:0000259" key="2">
    <source>
        <dbReference type="Pfam" id="PF16900"/>
    </source>
</evidence>
<feature type="domain" description="Replication protein A OB" evidence="2">
    <location>
        <begin position="379"/>
        <end position="445"/>
    </location>
</feature>
<feature type="domain" description="Replication protein A OB" evidence="2">
    <location>
        <begin position="1449"/>
        <end position="1515"/>
    </location>
</feature>
<feature type="domain" description="Replication protein A OB" evidence="2">
    <location>
        <begin position="2536"/>
        <end position="2602"/>
    </location>
</feature>
<feature type="domain" description="Replication protein A OB" evidence="2">
    <location>
        <begin position="675"/>
        <end position="741"/>
    </location>
</feature>
<feature type="domain" description="Replication protein A OB" evidence="2">
    <location>
        <begin position="988"/>
        <end position="1054"/>
    </location>
</feature>
<protein>
    <recommendedName>
        <fullName evidence="2">Replication protein A OB domain-containing protein</fullName>
    </recommendedName>
</protein>
<feature type="domain" description="Replication protein A OB" evidence="2">
    <location>
        <begin position="3458"/>
        <end position="3548"/>
    </location>
</feature>
<dbReference type="Pfam" id="PF16900">
    <property type="entry name" value="REPA_OB_2"/>
    <property type="match status" value="26"/>
</dbReference>
<feature type="domain" description="Replication protein A OB" evidence="2">
    <location>
        <begin position="2240"/>
        <end position="2306"/>
    </location>
</feature>
<feature type="domain" description="Replication protein A OB" evidence="2">
    <location>
        <begin position="2684"/>
        <end position="2750"/>
    </location>
</feature>
<sequence>MANNRSGSLLITAFDKEVDQYFDVIELNKFYSVSGGTLKRANGNFNTTGHQFEMVLTNSSLVTACPIEDSNDIPVLKFRFVPIKDIATLEQGSIVDVVGITHQTGALQSVLTKAPKRKLKKRDVELVDHSRILIRLTLWGEQPANFDGGNTHRSGSLLITAFDKEVDQYFDVIELNKFYSVSGGTLKRANGNFNTTGHQFEMVLTNSSLVTACPIEDSNDIPVLKFRFVPIKDIATLEQGSIVDVVGITHQTGALQSVLTKAPKRKLKKRDVELVDHSRILIRLTLWGEQPANFDGGNTHRSGSLLITAFDKEVDQYFDVIELNKFYSVSGGTLKRANGNFNTTGHQFEMVLTNSSLVTACPIEDSNDIPVLKFRFVPIKDIATLEQGSIVDVVGITHQTGALQSVLTKAPKRKLKKRDVELVDHSRILIRLTLWGEQPANFDGGNTHRSGSLLITAFDKEVDQYFDVIELNKFYSVSGGTLKRANGNFNTTGHQFEMVLTNSSLVTACPIEDSNDIPVLKFRFVPIKDIATLEQGSIVDVVGITHQTGALQSVLTKAPKRKLKKRDVELVDHSRILIRLTLWGEQPANFDGGNTHRSGSLLITAFDKEVDQYFDVIELNKFYSVSGGTLKRANGNFNTTGHQFEMVLTNSSLVTACPIEDSNDIPVLQFRFVPIKDIATLEQGSIVDVVGITHQTGALQSVLTKAPKRKLKKRDVELVDHSRILIRLTLWGEQPANFDGGNTHRSGSLLITAFDKEVDQYFDVIELNKFYSVSGGTLKRANGNFNTTGHQFEMVLTNSSLVTACPIEDSNDIPVLQFRFVPIKDIATLEQGSIVDVVGITHQTGALQSVLTKAPKRKLQKRDVELVDHSRILIRLTLWGEQPANFDGGQHPSVVVKEGELVDNRACGDRSGSLLITAFDKEVDQYFDVIELNKFYSVSGGTLKRANGNFNTTGHQFEMVLTNSSLVTACPIEDSNDIPVLQFRFVPIKDIATLEQGSIVDVVGITHQTGALQSVLTKAPKRKLKKRDVELVDHSRILIRLTLWGEQPANFDGGNTHRSGSLLITAFDKEVDQYFDVIELNKFYSVSGGTLKRANGNFNTTGHQFEMVLTNSSLVTACPIEDSNDIPVLQFRFVPIKDIATLEQGSIVDVVGITHQTGALQSVLTKAPKRKLKKRDVELVDHSRILIRLTLWGEQPANFDGGQHPSVVVKEGELVDNRACGDRSGSLLITAFDKEVDQYFDVIELNKFYSVSGGTLKRANGNFNTTGHQFEMVLTNSSLVTACPIEDSNDIPVLKFRFVPIKDIATLEQGSIVDVVGITHQTGALQSVLTKAPKRKLQKRDVELVDHSRILIRLTLWGEQPANFDGGNTHRSGSLLITAFDKEVDQYFDVIELNKFYSVSGGTLKRANGNFNTTGHQFEMVLTNSSLVTACPIEDSNDIPVLQFRFVPIKDIATLEQGSIVDVVGITHQTGALQSVLTKAPKRKLKKRDVELVDHSRILIRLTLWGEQPANFDGGNTHRSGSLLITAFDKEVDQYFDVIELNKFYSVSGGTLKRANGNFNTTGHQFEMVLTNSSLVTACPIEDSNDIPVLQFRFVPIKDIATLEQGSIVDVVGITHQTGALQSVLTKAPKRKLKKRDVELVDHSRILIRLTLWGEQPANFDGGQHPSVVVKEGELVDNRACGDRSGSLLITAFDKEVDQYFDVIELNKFYSVSGGTLKRANGNFNTTGHQFEMVLTNSSLVTACPIEDSNDIPVLQFRFVPIKDIATLEQGSIVDVVGITHQTGALQSVLTKAPKRKLQKRDVELVDHSRILIRLTLWGEQPANFDGGNTHRSGSLLITAFDKEVDQYFDVIELNKFYSVSGGTLKRANGNFNTTGHQFEMVLTNSSLVTACPIEDSNDIPVLKFRFVPIKDIATLEQGSIVDVVGITHQTGALQSVLTKAPKRKLKKRDVELVDHSRILIRLTLWGEQPANFDGGQHPSVVVKEGELVDNRACGDRSGSLLITAFDKEVDQYFDVIELNKFYSVSGGTLKRANGNFNTTGHQFEMVLTNSSLVTACPIEDSNDIPVLQFRFVPIKDIATLEQGSIVDVVGITHQTGALQSVLTKAPKRKLKKRDVELVDHSRILIRLTLWGEQPANFDGGQHPSVVVKEGELVDNRACGDRSGSLLITAFDKEVDQYFDVIELNKFYSVSGGTLKRANGNFNTTGHQFEMVLTNSSLVTACPIEDSNDIPVLQFRFVPIKDIATLEQGSIVDVVGITHQTGALQSVLTKAPKRKLQKRDVELVDHSRILIRLTLWGEQPANFDGGNTHRSGSLLITAFDKEVDQYFDVIELNKFYSVSGGTLKRANGNFNTTGHQFEMVLTNSSLVTACPIEDSNDIPVLQFRFVPIKDIATLEQGSIVDVVGITHQTGALQSVLTKAPKRKLKKRDVELVDHSRILIRLTLWGEQPANFDGGNTHRSGSLLITAFDKEVDQYFDVIELNKFYSVSGGTLKRANGNFNTTGHQFEMVLTNSSLVTACPIEDSNDIPVLQFRFVPIKDIATLEQGSIVDVVGITHQTGALQSVLTKAPKRKLQKRDVELVDHSRILIRLTLWGEQPANFDGGNTHRSGSLLITAFDKEVDQYFDVIELNKFYSVSGGTLKRANGNFNTTGHQFEMVLTNSSLVTACPIEDSNDIPVLQFRFVPIKDIATLEQGSIVDVVGITHQTGALQSVLTKAPKRKLKKRDVELVDHSRILIRLTLWGEQPANFDGGNTHRSGSLLITAFDKEVDQYFDVIELNKFYSVSGGTLKRANGNFNTTGHQFEMVLTNSSLVTACPIEDSNDIPVLQFRFVPIKDIATLEQGSIVDVVGITHQTGALQSVLTKAPKRKLKKRDVELVDHSRILIRLTLWGEQPANFDGGQHPSVVVKEGELVDNRACGDRSGSLLITAFDKEVDQYFDVIELNKFYSVSGGTLKRANGNFNTTGHQFEMVLTNSSLVTACPIEDSNDIPVLQFRFVPIKDIATLEQGSIVDVVGITHQTGALQSVLTKAPKRKLQKRDVELVDHSRILIRLTLWGEQPANFDGGQHPSVVVKEGELVDNRACGDRSGSLLITAFDKEVDQYFDVIELNKFYSVSGGTLKRANGNFNTTGHQFEMVLTNSSLVTACPIEDSNDIPVLQFRFVPIKDIATLEQGSIVDVVGITHQTGALQSVLTKAPKRKLQKRDVELVDHSRILIRLTLWGEQPANFDGGNTHRSGSLLITAFDKEVDQYFDVIELNKFYSVSGGTLKRANGNFNTTGHQFEMVLTNSSLVTACPIEDSNDIPVLQFRFVPIKDIATLEQGSIVDVVGITHQTGALQSVLTKAPKRKLQKRDVELVDHSRILIRLTLWGEQPANFDGGNTHRSGSLLITAFDKEVDQYFDVIELNKFYLVSGGTLKRANGNFNTTGHQFEMVLTNSSLVTACPIEDSNDIPVLQFRFVPIKDIATLEQGSIVDVVGITHQTGALQSVLTKAPKRKLQKRDVELVDHSRILIRLTLWGEQPANFDGGQHPSVVVKEGELVDCGDRSGSLLITAFDKEVDQYFDVIELNKFYSVSGGTLKRANGNFNTTGHQFEMVLTNSSLVTACPIEDSNDIPVLQFRFVPIKDIATLEQGSIVDVVGITHQTGALQSVLTKAPKRKLKKRDVELVDHSRILIRLTLWGEQPANFDGRQHPSVVVKEGELVDCGDRSGSLLITAFDKEVDQYFDVIELNKFYSVSGGTLKRANGNFNTTGHQFEMVLTNSSLVTACPIEDSNDIPVLQFRFVPIKDIATLEQGSIVDVVGITHQTGALQSVLTKAPKRKLQKRDVELVDHSRILIRLTLWGEQPANFDGGNTHRSGSLLITAFDKEVDQYFDVIELNKFYSVSGGTLKRANGNFNTTGHQFEMVLTNSSLVTACPIEDSNDIPVLQFRFVPIKDIATLEQGSIVDVVGITHQTGALQSVLTKAPKRKLQKRDVELVDHSRILIRLTLWGEQPANFDGGQHPSVVVKEGELVDNRACGGNRCGLE</sequence>
<feature type="domain" description="Replication protein A OB" evidence="2">
    <location>
        <begin position="1762"/>
        <end position="1828"/>
    </location>
</feature>
<dbReference type="Proteomes" id="UP001497525">
    <property type="component" value="Unassembled WGS sequence"/>
</dbReference>
<feature type="domain" description="Replication protein A OB" evidence="2">
    <location>
        <begin position="1301"/>
        <end position="1367"/>
    </location>
</feature>
<dbReference type="EMBL" id="CAXLJL010000190">
    <property type="protein sequence ID" value="CAL5134284.1"/>
    <property type="molecule type" value="Genomic_DNA"/>
</dbReference>
<dbReference type="PANTHER" id="PTHR47165:SF4">
    <property type="entry name" value="OS03G0429900 PROTEIN"/>
    <property type="match status" value="1"/>
</dbReference>